<evidence type="ECO:0000313" key="9">
    <source>
        <dbReference type="Proteomes" id="UP000587760"/>
    </source>
</evidence>
<dbReference type="GO" id="GO:0005886">
    <property type="term" value="C:plasma membrane"/>
    <property type="evidence" value="ECO:0007669"/>
    <property type="project" value="TreeGrafter"/>
</dbReference>
<dbReference type="GO" id="GO:0004888">
    <property type="term" value="F:transmembrane signaling receptor activity"/>
    <property type="evidence" value="ECO:0007669"/>
    <property type="project" value="TreeGrafter"/>
</dbReference>
<feature type="domain" description="Methyl-accepting transducer" evidence="6">
    <location>
        <begin position="462"/>
        <end position="691"/>
    </location>
</feature>
<keyword evidence="4" id="KW-0807">Transducer</keyword>
<keyword evidence="5" id="KW-0812">Transmembrane</keyword>
<dbReference type="PROSITE" id="PS50885">
    <property type="entry name" value="HAMP"/>
    <property type="match status" value="1"/>
</dbReference>
<dbReference type="InterPro" id="IPR004089">
    <property type="entry name" value="MCPsignal_dom"/>
</dbReference>
<dbReference type="Gene3D" id="1.10.287.950">
    <property type="entry name" value="Methyl-accepting chemotaxis protein"/>
    <property type="match status" value="1"/>
</dbReference>
<evidence type="ECO:0000313" key="8">
    <source>
        <dbReference type="EMBL" id="MBB6480491.1"/>
    </source>
</evidence>
<evidence type="ECO:0000259" key="6">
    <source>
        <dbReference type="PROSITE" id="PS50111"/>
    </source>
</evidence>
<organism evidence="8 9">
    <name type="scientific">Spirochaeta isovalerica</name>
    <dbReference type="NCBI Taxonomy" id="150"/>
    <lineage>
        <taxon>Bacteria</taxon>
        <taxon>Pseudomonadati</taxon>
        <taxon>Spirochaetota</taxon>
        <taxon>Spirochaetia</taxon>
        <taxon>Spirochaetales</taxon>
        <taxon>Spirochaetaceae</taxon>
        <taxon>Spirochaeta</taxon>
    </lineage>
</organism>
<dbReference type="Proteomes" id="UP000587760">
    <property type="component" value="Unassembled WGS sequence"/>
</dbReference>
<keyword evidence="2" id="KW-0145">Chemotaxis</keyword>
<dbReference type="Pfam" id="PF00015">
    <property type="entry name" value="MCPsignal"/>
    <property type="match status" value="1"/>
</dbReference>
<dbReference type="PANTHER" id="PTHR43531">
    <property type="entry name" value="PROTEIN ICFG"/>
    <property type="match status" value="1"/>
</dbReference>
<dbReference type="InterPro" id="IPR003660">
    <property type="entry name" value="HAMP_dom"/>
</dbReference>
<dbReference type="SMART" id="SM00304">
    <property type="entry name" value="HAMP"/>
    <property type="match status" value="1"/>
</dbReference>
<evidence type="ECO:0000256" key="2">
    <source>
        <dbReference type="ARBA" id="ARBA00022500"/>
    </source>
</evidence>
<evidence type="ECO:0000256" key="5">
    <source>
        <dbReference type="SAM" id="Phobius"/>
    </source>
</evidence>
<evidence type="ECO:0000256" key="3">
    <source>
        <dbReference type="ARBA" id="ARBA00029447"/>
    </source>
</evidence>
<comment type="similarity">
    <text evidence="3">Belongs to the methyl-accepting chemotaxis (MCP) protein family.</text>
</comment>
<accession>A0A841RAV7</accession>
<feature type="domain" description="HAMP" evidence="7">
    <location>
        <begin position="365"/>
        <end position="418"/>
    </location>
</feature>
<dbReference type="GO" id="GO:0007165">
    <property type="term" value="P:signal transduction"/>
    <property type="evidence" value="ECO:0007669"/>
    <property type="project" value="UniProtKB-KW"/>
</dbReference>
<evidence type="ECO:0000256" key="4">
    <source>
        <dbReference type="PROSITE-ProRule" id="PRU00284"/>
    </source>
</evidence>
<dbReference type="SUPFAM" id="SSF58104">
    <property type="entry name" value="Methyl-accepting chemotaxis protein (MCP) signaling domain"/>
    <property type="match status" value="1"/>
</dbReference>
<dbReference type="InterPro" id="IPR033462">
    <property type="entry name" value="Cache_3-Cache_2"/>
</dbReference>
<protein>
    <submittedName>
        <fullName evidence="8">Methyl-accepting chemotaxis protein</fullName>
    </submittedName>
</protein>
<dbReference type="FunFam" id="1.10.287.950:FF:000001">
    <property type="entry name" value="Methyl-accepting chemotaxis sensory transducer"/>
    <property type="match status" value="1"/>
</dbReference>
<dbReference type="Gene3D" id="6.10.340.10">
    <property type="match status" value="1"/>
</dbReference>
<dbReference type="SMART" id="SM00283">
    <property type="entry name" value="MA"/>
    <property type="match status" value="1"/>
</dbReference>
<dbReference type="EMBL" id="JACHGJ010000003">
    <property type="protein sequence ID" value="MBB6480491.1"/>
    <property type="molecule type" value="Genomic_DNA"/>
</dbReference>
<dbReference type="Gene3D" id="3.30.450.20">
    <property type="entry name" value="PAS domain"/>
    <property type="match status" value="1"/>
</dbReference>
<dbReference type="GO" id="GO:0006935">
    <property type="term" value="P:chemotaxis"/>
    <property type="evidence" value="ECO:0007669"/>
    <property type="project" value="UniProtKB-KW"/>
</dbReference>
<keyword evidence="5" id="KW-0472">Membrane</keyword>
<feature type="transmembrane region" description="Helical" evidence="5">
    <location>
        <begin position="344"/>
        <end position="364"/>
    </location>
</feature>
<evidence type="ECO:0000256" key="1">
    <source>
        <dbReference type="ARBA" id="ARBA00004370"/>
    </source>
</evidence>
<dbReference type="Pfam" id="PF00672">
    <property type="entry name" value="HAMP"/>
    <property type="match status" value="1"/>
</dbReference>
<gene>
    <name evidence="8" type="ORF">HNR50_002154</name>
</gene>
<feature type="transmembrane region" description="Helical" evidence="5">
    <location>
        <begin position="12"/>
        <end position="35"/>
    </location>
</feature>
<dbReference type="PANTHER" id="PTHR43531:SF11">
    <property type="entry name" value="METHYL-ACCEPTING CHEMOTAXIS PROTEIN 3"/>
    <property type="match status" value="1"/>
</dbReference>
<reference evidence="8 9" key="1">
    <citation type="submission" date="2020-08" db="EMBL/GenBank/DDBJ databases">
        <title>Genomic Encyclopedia of Type Strains, Phase IV (KMG-IV): sequencing the most valuable type-strain genomes for metagenomic binning, comparative biology and taxonomic classification.</title>
        <authorList>
            <person name="Goeker M."/>
        </authorList>
    </citation>
    <scope>NUCLEOTIDE SEQUENCE [LARGE SCALE GENOMIC DNA]</scope>
    <source>
        <strain evidence="8 9">DSM 2461</strain>
    </source>
</reference>
<keyword evidence="5" id="KW-1133">Transmembrane helix</keyword>
<dbReference type="CDD" id="cd06225">
    <property type="entry name" value="HAMP"/>
    <property type="match status" value="1"/>
</dbReference>
<dbReference type="InterPro" id="IPR051310">
    <property type="entry name" value="MCP_chemotaxis"/>
</dbReference>
<dbReference type="CDD" id="cd11386">
    <property type="entry name" value="MCP_signal"/>
    <property type="match status" value="1"/>
</dbReference>
<dbReference type="RefSeq" id="WP_184746750.1">
    <property type="nucleotide sequence ID" value="NZ_JACHGJ010000003.1"/>
</dbReference>
<dbReference type="AlphaFoldDB" id="A0A841RAV7"/>
<dbReference type="InterPro" id="IPR029151">
    <property type="entry name" value="Sensor-like_sf"/>
</dbReference>
<evidence type="ECO:0000259" key="7">
    <source>
        <dbReference type="PROSITE" id="PS50885"/>
    </source>
</evidence>
<dbReference type="Pfam" id="PF17201">
    <property type="entry name" value="Cache_3-Cache_2"/>
    <property type="match status" value="1"/>
</dbReference>
<keyword evidence="9" id="KW-1185">Reference proteome</keyword>
<comment type="subcellular location">
    <subcellularLocation>
        <location evidence="1">Membrane</location>
    </subcellularLocation>
</comment>
<dbReference type="PROSITE" id="PS50111">
    <property type="entry name" value="CHEMOTAXIS_TRANSDUC_2"/>
    <property type="match status" value="1"/>
</dbReference>
<name>A0A841RAV7_9SPIO</name>
<proteinExistence type="inferred from homology"/>
<dbReference type="SUPFAM" id="SSF103190">
    <property type="entry name" value="Sensory domain-like"/>
    <property type="match status" value="1"/>
</dbReference>
<sequence length="718" mass="78566">MRFFHLKIKGRLILICAVLVIVPILTLGTILYVTIQNETALENETKLRQQSELLSLNAESIYEIALDKVKTDLKVARKTLNSYGDPTVDEKGDLVLYDPVGDRAPIHIAENYAIVDEIRDLLGGTATIFQLKSFEGEKSSDPGSAGWAYDTAFYRISTNVIKDDGNRAIGTIVSKPVFDTIMKGETFFGRAWVVNGWYMTAYEPLYDERMNIIGILYVGVREEDYQNTFLDNIASQVVGKTGYISVLNSKGEYVLSLNHLRDGESIINATDSNGVYFIKEIVDESLSLKKGETGIKYYDWKNTGETRARRKFTSFSYFPQWDWIISPGAYVDDFQDGLIRMRGIILLVGILSAAAGIVVAYFFANSIAKPLKRVAGMADVISRGDLNVEKIEIKRKDEIAMLADSFSGMLESFRYKAGVIETIASGDLTQNIVKASEDDQLGQSLMDMNDSLNGLLNEITQTVNEVNNGAEHVSNAGQELSQGAMEQASSLEEISSSLTRINSQTRQNADSAMEASSLAKTAAANAEKGNGKMEQLLEAMNKIEKSSQDISKIVKVIDDIAFQINLLALNANVEAARAGKYGKGFAVVADEVRNLANRSADAAKETTAMVEASGKNVKEGKTAAEETASQLGEILAGSIKVAEFLMEISRASTEQAEGINDINAGLEQIDQVTQSNSSSAEESASAGEELAAQAAQLKGMLEMFRLSDSYDEKRRLIP</sequence>
<comment type="caution">
    <text evidence="8">The sequence shown here is derived from an EMBL/GenBank/DDBJ whole genome shotgun (WGS) entry which is preliminary data.</text>
</comment>